<evidence type="ECO:0000256" key="1">
    <source>
        <dbReference type="SAM" id="MobiDB-lite"/>
    </source>
</evidence>
<protein>
    <submittedName>
        <fullName evidence="2">Uncharacterized protein</fullName>
    </submittedName>
</protein>
<dbReference type="Proteomes" id="UP001497516">
    <property type="component" value="Chromosome 10"/>
</dbReference>
<gene>
    <name evidence="2" type="ORF">LTRI10_LOCUS10151</name>
</gene>
<reference evidence="2 3" key="1">
    <citation type="submission" date="2024-04" db="EMBL/GenBank/DDBJ databases">
        <authorList>
            <person name="Fracassetti M."/>
        </authorList>
    </citation>
    <scope>NUCLEOTIDE SEQUENCE [LARGE SCALE GENOMIC DNA]</scope>
</reference>
<feature type="region of interest" description="Disordered" evidence="1">
    <location>
        <begin position="57"/>
        <end position="130"/>
    </location>
</feature>
<organism evidence="2 3">
    <name type="scientific">Linum trigynum</name>
    <dbReference type="NCBI Taxonomy" id="586398"/>
    <lineage>
        <taxon>Eukaryota</taxon>
        <taxon>Viridiplantae</taxon>
        <taxon>Streptophyta</taxon>
        <taxon>Embryophyta</taxon>
        <taxon>Tracheophyta</taxon>
        <taxon>Spermatophyta</taxon>
        <taxon>Magnoliopsida</taxon>
        <taxon>eudicotyledons</taxon>
        <taxon>Gunneridae</taxon>
        <taxon>Pentapetalae</taxon>
        <taxon>rosids</taxon>
        <taxon>fabids</taxon>
        <taxon>Malpighiales</taxon>
        <taxon>Linaceae</taxon>
        <taxon>Linum</taxon>
    </lineage>
</organism>
<dbReference type="AlphaFoldDB" id="A0AAV2D2W2"/>
<accession>A0AAV2D2W2</accession>
<dbReference type="EMBL" id="OZ034814">
    <property type="protein sequence ID" value="CAL1363942.1"/>
    <property type="molecule type" value="Genomic_DNA"/>
</dbReference>
<proteinExistence type="predicted"/>
<feature type="compositionally biased region" description="Basic residues" evidence="1">
    <location>
        <begin position="115"/>
        <end position="124"/>
    </location>
</feature>
<name>A0AAV2D2W2_9ROSI</name>
<sequence length="130" mass="14152">MSSATRSKSLHASSLASNIRSSLHVASPVDDSSGLSFSPTLVEIASLKDGISSLSVSTPSFPYRHHSPERGAAGASQSPNFGRTMRRFSRGKTSATELVKGSKQWGRGKRPESGRRKKKKRRKPFYYIGL</sequence>
<keyword evidence="3" id="KW-1185">Reference proteome</keyword>
<evidence type="ECO:0000313" key="3">
    <source>
        <dbReference type="Proteomes" id="UP001497516"/>
    </source>
</evidence>
<evidence type="ECO:0000313" key="2">
    <source>
        <dbReference type="EMBL" id="CAL1363942.1"/>
    </source>
</evidence>